<reference evidence="3 4" key="1">
    <citation type="submission" date="2018-11" db="EMBL/GenBank/DDBJ databases">
        <title>Tabrizicola sp. isolated from sediment of alpine lake.</title>
        <authorList>
            <person name="Liu Z."/>
        </authorList>
    </citation>
    <scope>NUCLEOTIDE SEQUENCE [LARGE SCALE GENOMIC DNA]</scope>
    <source>
        <strain evidence="3 4">DRYC-M-16</strain>
    </source>
</reference>
<organism evidence="3 4">
    <name type="scientific">Pseudotabrizicola sediminis</name>
    <dbReference type="NCBI Taxonomy" id="2486418"/>
    <lineage>
        <taxon>Bacteria</taxon>
        <taxon>Pseudomonadati</taxon>
        <taxon>Pseudomonadota</taxon>
        <taxon>Alphaproteobacteria</taxon>
        <taxon>Rhodobacterales</taxon>
        <taxon>Paracoccaceae</taxon>
        <taxon>Pseudotabrizicola</taxon>
    </lineage>
</organism>
<dbReference type="InterPro" id="IPR055101">
    <property type="entry name" value="AIPR_N"/>
</dbReference>
<evidence type="ECO:0000313" key="3">
    <source>
        <dbReference type="EMBL" id="TGD41608.1"/>
    </source>
</evidence>
<sequence>MNSVEDFNSELLAGLRAEHSETDIPLVDLAFDRFCGTLESEGEIEAVERVAFVGTSSGKTLRIDGTGGDPRDADGVLSVIIFEMFDQDAPPTINAADAKRLFSHVMNFVAASLRRTFRDGLHPEMPAAGTAQMIASAWKSVTKVKLILVTNAIYSARIDAVLAGAIAEIPVTYNIWDLTRFHRIETSGAREKIVVRFDRDFGGALPALIASGDDTAFPSYLAVIRGRQLAELYERWGARLLESNIRSFIQARRRSVNDGIRTTIRDEPEMFFSYNNGLSATADQVEIDGSDGTIRILAAHNLQIVNGGQTTASLHAALRQSPGNLDRVHVQVKLTVVPPDVSEDVVPNISKFANSQNKIDAADFFSNHPFHLRVEEFSRRLFAPPAQGTNRQTLWFYERAKGQYLVERARAVGADRTKFDRECPKAQLFLKTDLAKVEYSFRMKPDTVSKGAQKNFAAFATDIGETWSDEEAGFDEVWFRRAVARIIVFRALEKAVPRQDWYPGGYRANIITYGIAKLVHDSGRTGRAINLDDVWAAQSVPEALMRDLLSACEAAADVLTSPAAGLKNVTEWAKKPTCWDAVLQCAVSYPDEDAAPRIRIVARARAH</sequence>
<evidence type="ECO:0000259" key="1">
    <source>
        <dbReference type="Pfam" id="PF10592"/>
    </source>
</evidence>
<dbReference type="Pfam" id="PF10592">
    <property type="entry name" value="AIPR"/>
    <property type="match status" value="1"/>
</dbReference>
<proteinExistence type="predicted"/>
<dbReference type="EMBL" id="RPEM01000018">
    <property type="protein sequence ID" value="TGD41608.1"/>
    <property type="molecule type" value="Genomic_DNA"/>
</dbReference>
<dbReference type="Pfam" id="PF22879">
    <property type="entry name" value="AIPR_N"/>
    <property type="match status" value="1"/>
</dbReference>
<protein>
    <recommendedName>
        <fullName evidence="5">AIPR protein</fullName>
    </recommendedName>
</protein>
<evidence type="ECO:0000313" key="4">
    <source>
        <dbReference type="Proteomes" id="UP000297741"/>
    </source>
</evidence>
<dbReference type="RefSeq" id="WP_135433689.1">
    <property type="nucleotide sequence ID" value="NZ_RPEM01000018.1"/>
</dbReference>
<dbReference type="InterPro" id="IPR018891">
    <property type="entry name" value="AIPR_C"/>
</dbReference>
<feature type="domain" description="Abortive infection phage resistance protein N-terminal" evidence="2">
    <location>
        <begin position="32"/>
        <end position="183"/>
    </location>
</feature>
<gene>
    <name evidence="3" type="ORF">EEB11_17800</name>
</gene>
<evidence type="ECO:0000259" key="2">
    <source>
        <dbReference type="Pfam" id="PF22879"/>
    </source>
</evidence>
<keyword evidence="4" id="KW-1185">Reference proteome</keyword>
<accession>A0ABY2KH49</accession>
<name>A0ABY2KH49_9RHOB</name>
<feature type="domain" description="Abortive phage infection protein C-terminal" evidence="1">
    <location>
        <begin position="241"/>
        <end position="562"/>
    </location>
</feature>
<evidence type="ECO:0008006" key="5">
    <source>
        <dbReference type="Google" id="ProtNLM"/>
    </source>
</evidence>
<comment type="caution">
    <text evidence="3">The sequence shown here is derived from an EMBL/GenBank/DDBJ whole genome shotgun (WGS) entry which is preliminary data.</text>
</comment>
<dbReference type="Proteomes" id="UP000297741">
    <property type="component" value="Unassembled WGS sequence"/>
</dbReference>